<evidence type="ECO:0000256" key="2">
    <source>
        <dbReference type="ARBA" id="ARBA00022475"/>
    </source>
</evidence>
<feature type="transmembrane region" description="Helical" evidence="8">
    <location>
        <begin position="309"/>
        <end position="329"/>
    </location>
</feature>
<evidence type="ECO:0000256" key="5">
    <source>
        <dbReference type="ARBA" id="ARBA00022989"/>
    </source>
</evidence>
<dbReference type="Proteomes" id="UP001500547">
    <property type="component" value="Unassembled WGS sequence"/>
</dbReference>
<dbReference type="RefSeq" id="WP_345532439.1">
    <property type="nucleotide sequence ID" value="NZ_BAABLD010000008.1"/>
</dbReference>
<feature type="transmembrane region" description="Helical" evidence="8">
    <location>
        <begin position="71"/>
        <end position="89"/>
    </location>
</feature>
<keyword evidence="3" id="KW-0808">Transferase</keyword>
<evidence type="ECO:0000256" key="6">
    <source>
        <dbReference type="ARBA" id="ARBA00023136"/>
    </source>
</evidence>
<evidence type="ECO:0000256" key="7">
    <source>
        <dbReference type="SAM" id="MobiDB-lite"/>
    </source>
</evidence>
<dbReference type="PANTHER" id="PTHR22926">
    <property type="entry name" value="PHOSPHO-N-ACETYLMURAMOYL-PENTAPEPTIDE-TRANSFERASE"/>
    <property type="match status" value="1"/>
</dbReference>
<organism evidence="9 10">
    <name type="scientific">Viridibacterium curvum</name>
    <dbReference type="NCBI Taxonomy" id="1101404"/>
    <lineage>
        <taxon>Bacteria</taxon>
        <taxon>Pseudomonadati</taxon>
        <taxon>Pseudomonadota</taxon>
        <taxon>Betaproteobacteria</taxon>
        <taxon>Rhodocyclales</taxon>
        <taxon>Rhodocyclaceae</taxon>
        <taxon>Viridibacterium</taxon>
    </lineage>
</organism>
<feature type="transmembrane region" description="Helical" evidence="8">
    <location>
        <begin position="48"/>
        <end position="65"/>
    </location>
</feature>
<comment type="subcellular location">
    <subcellularLocation>
        <location evidence="1">Cell membrane</location>
        <topology evidence="1">Multi-pass membrane protein</topology>
    </subcellularLocation>
</comment>
<feature type="transmembrane region" description="Helical" evidence="8">
    <location>
        <begin position="126"/>
        <end position="149"/>
    </location>
</feature>
<evidence type="ECO:0000313" key="9">
    <source>
        <dbReference type="EMBL" id="GAA5163829.1"/>
    </source>
</evidence>
<feature type="transmembrane region" description="Helical" evidence="8">
    <location>
        <begin position="6"/>
        <end position="27"/>
    </location>
</feature>
<gene>
    <name evidence="9" type="ORF">GCM10025770_16660</name>
</gene>
<feature type="transmembrane region" description="Helical" evidence="8">
    <location>
        <begin position="101"/>
        <end position="120"/>
    </location>
</feature>
<accession>A0ABP9QLC0</accession>
<feature type="transmembrane region" description="Helical" evidence="8">
    <location>
        <begin position="161"/>
        <end position="181"/>
    </location>
</feature>
<dbReference type="InterPro" id="IPR000715">
    <property type="entry name" value="Glycosyl_transferase_4"/>
</dbReference>
<protein>
    <submittedName>
        <fullName evidence="9">Glycosyltransferase family 4 protein</fullName>
    </submittedName>
</protein>
<dbReference type="CDD" id="cd06854">
    <property type="entry name" value="GT_WbpL_WbcO_like"/>
    <property type="match status" value="1"/>
</dbReference>
<evidence type="ECO:0000256" key="8">
    <source>
        <dbReference type="SAM" id="Phobius"/>
    </source>
</evidence>
<reference evidence="10" key="1">
    <citation type="journal article" date="2019" name="Int. J. Syst. Evol. Microbiol.">
        <title>The Global Catalogue of Microorganisms (GCM) 10K type strain sequencing project: providing services to taxonomists for standard genome sequencing and annotation.</title>
        <authorList>
            <consortium name="The Broad Institute Genomics Platform"/>
            <consortium name="The Broad Institute Genome Sequencing Center for Infectious Disease"/>
            <person name="Wu L."/>
            <person name="Ma J."/>
        </authorList>
    </citation>
    <scope>NUCLEOTIDE SEQUENCE [LARGE SCALE GENOMIC DNA]</scope>
    <source>
        <strain evidence="10">JCM 18715</strain>
    </source>
</reference>
<dbReference type="EMBL" id="BAABLD010000008">
    <property type="protein sequence ID" value="GAA5163829.1"/>
    <property type="molecule type" value="Genomic_DNA"/>
</dbReference>
<evidence type="ECO:0000313" key="10">
    <source>
        <dbReference type="Proteomes" id="UP001500547"/>
    </source>
</evidence>
<keyword evidence="10" id="KW-1185">Reference proteome</keyword>
<feature type="transmembrane region" description="Helical" evidence="8">
    <location>
        <begin position="236"/>
        <end position="255"/>
    </location>
</feature>
<keyword evidence="4 8" id="KW-0812">Transmembrane</keyword>
<keyword evidence="5 8" id="KW-1133">Transmembrane helix</keyword>
<proteinExistence type="predicted"/>
<keyword evidence="2" id="KW-1003">Cell membrane</keyword>
<sequence>MSWTIAMLALMAFLVAWAGAAAMRRYAISRSMLDIPNARSSHTIPTPRGGGVAFVMSFLLSALFLQQMGVMPTDLCVVYVLGGGSIALLGFRDDRKPVRNLVKLLIHLVVSAGAIGLLQRSHDLPWIWSGELAMAAAFAVYTLGLAWGLNLYNFMDGIDGLAVSEAIFLSLGGTLLIMVGGGSALEAPVLAAACLGFAIFNWPPARLFMGDAGSGFLGFVLTVIALASVCRAETSIWIWLILGGVFIVDATFTLLRRMLSGRRWYEAHRTHAYQHAALRWGHRRVTLTTQWINYLWLLPWALASQFWPGLAILFCLLALLPLLAAAIILKAGQSVPPVTRSDALSQHSPELRDSLLGPGH</sequence>
<dbReference type="Pfam" id="PF00953">
    <property type="entry name" value="Glycos_transf_4"/>
    <property type="match status" value="1"/>
</dbReference>
<comment type="caution">
    <text evidence="9">The sequence shown here is derived from an EMBL/GenBank/DDBJ whole genome shotgun (WGS) entry which is preliminary data.</text>
</comment>
<evidence type="ECO:0000256" key="3">
    <source>
        <dbReference type="ARBA" id="ARBA00022679"/>
    </source>
</evidence>
<feature type="region of interest" description="Disordered" evidence="7">
    <location>
        <begin position="338"/>
        <end position="360"/>
    </location>
</feature>
<dbReference type="PANTHER" id="PTHR22926:SF3">
    <property type="entry name" value="UNDECAPRENYL-PHOSPHATE ALPHA-N-ACETYLGLUCOSAMINYL 1-PHOSPHATE TRANSFERASE"/>
    <property type="match status" value="1"/>
</dbReference>
<evidence type="ECO:0000256" key="1">
    <source>
        <dbReference type="ARBA" id="ARBA00004651"/>
    </source>
</evidence>
<evidence type="ECO:0000256" key="4">
    <source>
        <dbReference type="ARBA" id="ARBA00022692"/>
    </source>
</evidence>
<keyword evidence="6 8" id="KW-0472">Membrane</keyword>
<feature type="transmembrane region" description="Helical" evidence="8">
    <location>
        <begin position="212"/>
        <end position="230"/>
    </location>
</feature>
<name>A0ABP9QLC0_9RHOO</name>